<organism evidence="9">
    <name type="scientific">marine sediment metagenome</name>
    <dbReference type="NCBI Taxonomy" id="412755"/>
    <lineage>
        <taxon>unclassified sequences</taxon>
        <taxon>metagenomes</taxon>
        <taxon>ecological metagenomes</taxon>
    </lineage>
</organism>
<evidence type="ECO:0000256" key="1">
    <source>
        <dbReference type="ARBA" id="ARBA00004651"/>
    </source>
</evidence>
<dbReference type="PRINTS" id="PR01806">
    <property type="entry name" value="VIRFACTRMVIN"/>
</dbReference>
<evidence type="ECO:0000256" key="7">
    <source>
        <dbReference type="ARBA" id="ARBA00023136"/>
    </source>
</evidence>
<feature type="non-terminal residue" evidence="9">
    <location>
        <position position="1"/>
    </location>
</feature>
<gene>
    <name evidence="9" type="ORF">LCGC14_1682160</name>
</gene>
<feature type="transmembrane region" description="Helical" evidence="8">
    <location>
        <begin position="217"/>
        <end position="242"/>
    </location>
</feature>
<accession>A0A0F9KNA6</accession>
<dbReference type="InterPro" id="IPR051050">
    <property type="entry name" value="Lipid_II_flippase_MurJ/MviN"/>
</dbReference>
<evidence type="ECO:0000256" key="6">
    <source>
        <dbReference type="ARBA" id="ARBA00022989"/>
    </source>
</evidence>
<evidence type="ECO:0000256" key="2">
    <source>
        <dbReference type="ARBA" id="ARBA00022475"/>
    </source>
</evidence>
<keyword evidence="4" id="KW-0133">Cell shape</keyword>
<keyword evidence="6 8" id="KW-1133">Transmembrane helix</keyword>
<feature type="transmembrane region" description="Helical" evidence="8">
    <location>
        <begin position="96"/>
        <end position="118"/>
    </location>
</feature>
<keyword evidence="3 8" id="KW-0812">Transmembrane</keyword>
<proteinExistence type="predicted"/>
<dbReference type="InterPro" id="IPR004268">
    <property type="entry name" value="MurJ"/>
</dbReference>
<dbReference type="AlphaFoldDB" id="A0A0F9KNA6"/>
<dbReference type="PANTHER" id="PTHR47019">
    <property type="entry name" value="LIPID II FLIPPASE MURJ"/>
    <property type="match status" value="1"/>
</dbReference>
<keyword evidence="7 8" id="KW-0472">Membrane</keyword>
<feature type="transmembrane region" description="Helical" evidence="8">
    <location>
        <begin position="57"/>
        <end position="76"/>
    </location>
</feature>
<evidence type="ECO:0000313" key="9">
    <source>
        <dbReference type="EMBL" id="KKM16805.1"/>
    </source>
</evidence>
<sequence length="259" mass="27040">SDEAPAAIDKAFRVYMLPQGVFAVAVATVLFPTMSRFAAREDTDGLRTTLSTGVRQLLFLLTPAAAMLLVLSEPITQVLYQRGEFDAAQTDLVSEALFYFAFALPFAGINLVLIRAFFSLRRPWTPTLIALANLGVNAGLDALLYKSLGIGGITLSTAIVSFVTAVALAVVLRPALSGIDGRRILDSGVRILVAATLLGAAAIGVREAMEGAVADDFGGGLLIIAAAGAAGTGVYVALAYLLRVAEAGQLWALVRGRGQ</sequence>
<dbReference type="GO" id="GO:0034204">
    <property type="term" value="P:lipid translocation"/>
    <property type="evidence" value="ECO:0007669"/>
    <property type="project" value="TreeGrafter"/>
</dbReference>
<keyword evidence="2" id="KW-1003">Cell membrane</keyword>
<feature type="transmembrane region" description="Helical" evidence="8">
    <location>
        <begin position="125"/>
        <end position="144"/>
    </location>
</feature>
<feature type="transmembrane region" description="Helical" evidence="8">
    <location>
        <begin position="12"/>
        <end position="31"/>
    </location>
</feature>
<dbReference type="GO" id="GO:0015648">
    <property type="term" value="F:lipid-linked peptidoglycan transporter activity"/>
    <property type="evidence" value="ECO:0007669"/>
    <property type="project" value="TreeGrafter"/>
</dbReference>
<comment type="caution">
    <text evidence="9">The sequence shown here is derived from an EMBL/GenBank/DDBJ whole genome shotgun (WGS) entry which is preliminary data.</text>
</comment>
<protein>
    <recommendedName>
        <fullName evidence="10">Polysaccharide biosynthesis protein C-terminal domain-containing protein</fullName>
    </recommendedName>
</protein>
<name>A0A0F9KNA6_9ZZZZ</name>
<evidence type="ECO:0000256" key="4">
    <source>
        <dbReference type="ARBA" id="ARBA00022960"/>
    </source>
</evidence>
<feature type="transmembrane region" description="Helical" evidence="8">
    <location>
        <begin position="150"/>
        <end position="172"/>
    </location>
</feature>
<evidence type="ECO:0000256" key="8">
    <source>
        <dbReference type="SAM" id="Phobius"/>
    </source>
</evidence>
<dbReference type="GO" id="GO:0009252">
    <property type="term" value="P:peptidoglycan biosynthetic process"/>
    <property type="evidence" value="ECO:0007669"/>
    <property type="project" value="UniProtKB-KW"/>
</dbReference>
<dbReference type="Pfam" id="PF03023">
    <property type="entry name" value="MurJ"/>
    <property type="match status" value="1"/>
</dbReference>
<dbReference type="GO" id="GO:0008360">
    <property type="term" value="P:regulation of cell shape"/>
    <property type="evidence" value="ECO:0007669"/>
    <property type="project" value="UniProtKB-KW"/>
</dbReference>
<dbReference type="EMBL" id="LAZR01014595">
    <property type="protein sequence ID" value="KKM16805.1"/>
    <property type="molecule type" value="Genomic_DNA"/>
</dbReference>
<reference evidence="9" key="1">
    <citation type="journal article" date="2015" name="Nature">
        <title>Complex archaea that bridge the gap between prokaryotes and eukaryotes.</title>
        <authorList>
            <person name="Spang A."/>
            <person name="Saw J.H."/>
            <person name="Jorgensen S.L."/>
            <person name="Zaremba-Niedzwiedzka K."/>
            <person name="Martijn J."/>
            <person name="Lind A.E."/>
            <person name="van Eijk R."/>
            <person name="Schleper C."/>
            <person name="Guy L."/>
            <person name="Ettema T.J."/>
        </authorList>
    </citation>
    <scope>NUCLEOTIDE SEQUENCE</scope>
</reference>
<feature type="transmembrane region" description="Helical" evidence="8">
    <location>
        <begin position="184"/>
        <end position="205"/>
    </location>
</feature>
<dbReference type="PANTHER" id="PTHR47019:SF1">
    <property type="entry name" value="LIPID II FLIPPASE MURJ"/>
    <property type="match status" value="1"/>
</dbReference>
<dbReference type="GO" id="GO:0005886">
    <property type="term" value="C:plasma membrane"/>
    <property type="evidence" value="ECO:0007669"/>
    <property type="project" value="UniProtKB-SubCell"/>
</dbReference>
<keyword evidence="5" id="KW-0573">Peptidoglycan synthesis</keyword>
<comment type="subcellular location">
    <subcellularLocation>
        <location evidence="1">Cell membrane</location>
        <topology evidence="1">Multi-pass membrane protein</topology>
    </subcellularLocation>
</comment>
<evidence type="ECO:0000256" key="5">
    <source>
        <dbReference type="ARBA" id="ARBA00022984"/>
    </source>
</evidence>
<evidence type="ECO:0008006" key="10">
    <source>
        <dbReference type="Google" id="ProtNLM"/>
    </source>
</evidence>
<evidence type="ECO:0000256" key="3">
    <source>
        <dbReference type="ARBA" id="ARBA00022692"/>
    </source>
</evidence>